<evidence type="ECO:0000256" key="1">
    <source>
        <dbReference type="ARBA" id="ARBA00004141"/>
    </source>
</evidence>
<evidence type="ECO:0000256" key="2">
    <source>
        <dbReference type="ARBA" id="ARBA00022692"/>
    </source>
</evidence>
<keyword evidence="3 8" id="KW-1133">Transmembrane helix</keyword>
<evidence type="ECO:0000313" key="12">
    <source>
        <dbReference type="Proteomes" id="UP001257914"/>
    </source>
</evidence>
<gene>
    <name evidence="11" type="ORF">RT723_11500</name>
</gene>
<keyword evidence="5 7" id="KW-0807">Transducer</keyword>
<reference evidence="11 12" key="1">
    <citation type="submission" date="2023-10" db="EMBL/GenBank/DDBJ databases">
        <title>Psychrosphaera aquimaarina strain SW33 isolated from seawater.</title>
        <authorList>
            <person name="Bayburt H."/>
            <person name="Kim J.M."/>
            <person name="Choi B.J."/>
            <person name="Jeon C.O."/>
        </authorList>
    </citation>
    <scope>NUCLEOTIDE SEQUENCE [LARGE SCALE GENOMIC DNA]</scope>
    <source>
        <strain evidence="11 12">KCTC 52743</strain>
    </source>
</reference>
<accession>A0ABU3R1Q2</accession>
<comment type="caution">
    <text evidence="11">The sequence shown here is derived from an EMBL/GenBank/DDBJ whole genome shotgun (WGS) entry which is preliminary data.</text>
</comment>
<dbReference type="EMBL" id="JAWCUA010000009">
    <property type="protein sequence ID" value="MDU0113610.1"/>
    <property type="molecule type" value="Genomic_DNA"/>
</dbReference>
<dbReference type="InterPro" id="IPR032255">
    <property type="entry name" value="HBM"/>
</dbReference>
<sequence length="628" mass="69128">MKILTNLTIKNRLFANAIVVAIALSILFGMMLVNSNVLNTLGLSLAKVEKLEAQVLTLRKHEKDFLARKDMKYVKEFQSTVKKLQKNTVDLQLIADELNFEVPELSNFAKSVKDYAIQFDTVSALQVQIGLTPTTGLYGELRSSVHEAEEELKNSNSYKLLTYMLQLRRAEKDFMLRRDVKYLDKFDAGMQTFRQQLILESMPASELSNIQSYLAIYESKFKQLAKAETDIGLDAKSGALGKLRATIHQTESSLDSIINSLEVELAERVDSTIRNATIVFIVAMIFTLFIVYTTSRSILMPILAVRNAISHIRRNNDLTWLVKSKGKDELVELSTDVNSLVADFRNLIMNVNTALNTLDNSTDELASNTQNTLEGMELQFSESDMVATSGAEMQATVADISQNTQLATATANKTGEMAQAGAKEVGQTVANISELANQLKNALTQIEKLEKDSQLIGTVSDAIRGIAEQTNLLALNAAIEAARAGEQGRGFAVVADEVRSLAMRTQESTSEIETIISSLQSSTQTIVDVVNQCYKNGIECSEQAQSAGESLGRIASHVDEVVGMNSQISASLQEQDMVATEMSKHVIKIRDIASDSQERAAINADASRDIAKQAAILHQEIERYKTAS</sequence>
<name>A0ABU3R1Q2_9GAMM</name>
<dbReference type="PROSITE" id="PS50111">
    <property type="entry name" value="CHEMOTAXIS_TRANSDUC_2"/>
    <property type="match status" value="1"/>
</dbReference>
<evidence type="ECO:0000313" key="11">
    <source>
        <dbReference type="EMBL" id="MDU0113610.1"/>
    </source>
</evidence>
<keyword evidence="4 8" id="KW-0472">Membrane</keyword>
<dbReference type="PANTHER" id="PTHR32089">
    <property type="entry name" value="METHYL-ACCEPTING CHEMOTAXIS PROTEIN MCPB"/>
    <property type="match status" value="1"/>
</dbReference>
<dbReference type="Pfam" id="PF00015">
    <property type="entry name" value="MCPsignal"/>
    <property type="match status" value="1"/>
</dbReference>
<dbReference type="InterPro" id="IPR004089">
    <property type="entry name" value="MCPsignal_dom"/>
</dbReference>
<comment type="similarity">
    <text evidence="6">Belongs to the methyl-accepting chemotaxis (MCP) protein family.</text>
</comment>
<dbReference type="PROSITE" id="PS50885">
    <property type="entry name" value="HAMP"/>
    <property type="match status" value="1"/>
</dbReference>
<dbReference type="RefSeq" id="WP_315947235.1">
    <property type="nucleotide sequence ID" value="NZ_JAWCUA010000009.1"/>
</dbReference>
<feature type="domain" description="Methyl-accepting transducer" evidence="9">
    <location>
        <begin position="354"/>
        <end position="590"/>
    </location>
</feature>
<organism evidence="11 12">
    <name type="scientific">Psychrosphaera aquimarina</name>
    <dbReference type="NCBI Taxonomy" id="2044854"/>
    <lineage>
        <taxon>Bacteria</taxon>
        <taxon>Pseudomonadati</taxon>
        <taxon>Pseudomonadota</taxon>
        <taxon>Gammaproteobacteria</taxon>
        <taxon>Alteromonadales</taxon>
        <taxon>Pseudoalteromonadaceae</taxon>
        <taxon>Psychrosphaera</taxon>
    </lineage>
</organism>
<evidence type="ECO:0000259" key="9">
    <source>
        <dbReference type="PROSITE" id="PS50111"/>
    </source>
</evidence>
<evidence type="ECO:0000256" key="8">
    <source>
        <dbReference type="SAM" id="Phobius"/>
    </source>
</evidence>
<dbReference type="SMART" id="SM01358">
    <property type="entry name" value="HBM"/>
    <property type="match status" value="1"/>
</dbReference>
<feature type="transmembrane region" description="Helical" evidence="8">
    <location>
        <begin position="12"/>
        <end position="33"/>
    </location>
</feature>
<feature type="domain" description="HAMP" evidence="10">
    <location>
        <begin position="296"/>
        <end position="349"/>
    </location>
</feature>
<keyword evidence="12" id="KW-1185">Reference proteome</keyword>
<dbReference type="InterPro" id="IPR003660">
    <property type="entry name" value="HAMP_dom"/>
</dbReference>
<dbReference type="Proteomes" id="UP001257914">
    <property type="component" value="Unassembled WGS sequence"/>
</dbReference>
<dbReference type="CDD" id="cd11386">
    <property type="entry name" value="MCP_signal"/>
    <property type="match status" value="1"/>
</dbReference>
<evidence type="ECO:0000256" key="5">
    <source>
        <dbReference type="ARBA" id="ARBA00023224"/>
    </source>
</evidence>
<dbReference type="PANTHER" id="PTHR32089:SF119">
    <property type="entry name" value="METHYL-ACCEPTING CHEMOTAXIS PROTEIN CTPL"/>
    <property type="match status" value="1"/>
</dbReference>
<evidence type="ECO:0000256" key="6">
    <source>
        <dbReference type="ARBA" id="ARBA00029447"/>
    </source>
</evidence>
<evidence type="ECO:0000256" key="7">
    <source>
        <dbReference type="PROSITE-ProRule" id="PRU00284"/>
    </source>
</evidence>
<evidence type="ECO:0000256" key="3">
    <source>
        <dbReference type="ARBA" id="ARBA00022989"/>
    </source>
</evidence>
<dbReference type="SUPFAM" id="SSF58104">
    <property type="entry name" value="Methyl-accepting chemotaxis protein (MCP) signaling domain"/>
    <property type="match status" value="1"/>
</dbReference>
<dbReference type="Gene3D" id="1.10.287.950">
    <property type="entry name" value="Methyl-accepting chemotaxis protein"/>
    <property type="match status" value="1"/>
</dbReference>
<proteinExistence type="inferred from homology"/>
<comment type="subcellular location">
    <subcellularLocation>
        <location evidence="1">Membrane</location>
        <topology evidence="1">Multi-pass membrane protein</topology>
    </subcellularLocation>
</comment>
<evidence type="ECO:0000259" key="10">
    <source>
        <dbReference type="PROSITE" id="PS50885"/>
    </source>
</evidence>
<protein>
    <submittedName>
        <fullName evidence="11">Methyl-accepting chemotaxis protein</fullName>
    </submittedName>
</protein>
<feature type="transmembrane region" description="Helical" evidence="8">
    <location>
        <begin position="278"/>
        <end position="305"/>
    </location>
</feature>
<keyword evidence="2 8" id="KW-0812">Transmembrane</keyword>
<dbReference type="SMART" id="SM00283">
    <property type="entry name" value="MA"/>
    <property type="match status" value="1"/>
</dbReference>
<evidence type="ECO:0000256" key="4">
    <source>
        <dbReference type="ARBA" id="ARBA00023136"/>
    </source>
</evidence>